<evidence type="ECO:0000259" key="10">
    <source>
        <dbReference type="PROSITE" id="PS51371"/>
    </source>
</evidence>
<dbReference type="SUPFAM" id="SSF158791">
    <property type="entry name" value="MgtE N-terminal domain-like"/>
    <property type="match status" value="1"/>
</dbReference>
<name>A0A368JX92_9HYPH</name>
<dbReference type="Gene3D" id="1.25.60.10">
    <property type="entry name" value="MgtE N-terminal domain-like"/>
    <property type="match status" value="1"/>
</dbReference>
<sequence length="460" mass="49809">MTAIIAAAAFRDYLAQNDHASIRAALANRHAADIADDVAELDPSDIAKILLLMPERGEAEVFSYFESAIQVAVADELSRTDLARLVTAMSHDERADLFNRLTPEQQQALLPGIAHAEREDIRRLAAYPEGTAGSIMTSDYAVLAADLTAREAIDRLRQEAPDKETIYETYVVDETRRLVGVVSLRDLLIARDEVRVADIMRKEPIFAHVQDKRDEVVQKIADYDLLALPIVNGGDALVGIVTVDDAMDVTEAQRGRCVLQFGGNVAVGGGPDLDLRESSFLQMFKVRSFWLIMLTVFGVVTSTFVAAQEEMLSQFIVLAAFIAPIVDMGGNTGSQSATLVIRAMALGDLKLNWRDVWFVIRREIPVVLTLGVVISLLEAVLAFFSKGVGGDVLLVVGLSMAACTVLGGIIGALLPFAARRIGTDPATLSSPMITSIMDLLGVFIYFGLAYAFLGHLLVGG</sequence>
<dbReference type="InterPro" id="IPR046342">
    <property type="entry name" value="CBS_dom_sf"/>
</dbReference>
<evidence type="ECO:0000313" key="11">
    <source>
        <dbReference type="EMBL" id="RCS21571.1"/>
    </source>
</evidence>
<dbReference type="Gene3D" id="1.10.357.20">
    <property type="entry name" value="SLC41 divalent cation transporters, integral membrane domain"/>
    <property type="match status" value="1"/>
</dbReference>
<dbReference type="EMBL" id="QOZG01000024">
    <property type="protein sequence ID" value="RCS21571.1"/>
    <property type="molecule type" value="Genomic_DNA"/>
</dbReference>
<dbReference type="PANTHER" id="PTHR43773:SF1">
    <property type="entry name" value="MAGNESIUM TRANSPORTER MGTE"/>
    <property type="match status" value="1"/>
</dbReference>
<keyword evidence="6 9" id="KW-1133">Transmembrane helix</keyword>
<comment type="subcellular location">
    <subcellularLocation>
        <location evidence="9">Cell membrane</location>
        <topology evidence="9">Multi-pass membrane protein</topology>
    </subcellularLocation>
    <subcellularLocation>
        <location evidence="1">Membrane</location>
        <topology evidence="1">Multi-pass membrane protein</topology>
    </subcellularLocation>
</comment>
<evidence type="ECO:0000256" key="5">
    <source>
        <dbReference type="ARBA" id="ARBA00022842"/>
    </source>
</evidence>
<keyword evidence="5 9" id="KW-0460">Magnesium</keyword>
<dbReference type="InterPro" id="IPR036739">
    <property type="entry name" value="SLC41_membr_dom_sf"/>
</dbReference>
<dbReference type="Pfam" id="PF01769">
    <property type="entry name" value="MgtE"/>
    <property type="match status" value="1"/>
</dbReference>
<keyword evidence="3 9" id="KW-0813">Transport</keyword>
<dbReference type="Proteomes" id="UP000253420">
    <property type="component" value="Unassembled WGS sequence"/>
</dbReference>
<proteinExistence type="inferred from homology"/>
<dbReference type="PROSITE" id="PS51371">
    <property type="entry name" value="CBS"/>
    <property type="match status" value="2"/>
</dbReference>
<dbReference type="SUPFAM" id="SSF161093">
    <property type="entry name" value="MgtE membrane domain-like"/>
    <property type="match status" value="1"/>
</dbReference>
<feature type="domain" description="CBS" evidence="10">
    <location>
        <begin position="136"/>
        <end position="199"/>
    </location>
</feature>
<dbReference type="SMART" id="SM00116">
    <property type="entry name" value="CBS"/>
    <property type="match status" value="2"/>
</dbReference>
<dbReference type="InterPro" id="IPR006669">
    <property type="entry name" value="MgtE_transporter"/>
</dbReference>
<dbReference type="InterPro" id="IPR006668">
    <property type="entry name" value="Mg_transptr_MgtE_intracell_dom"/>
</dbReference>
<dbReference type="AlphaFoldDB" id="A0A368JX92"/>
<dbReference type="Pfam" id="PF00571">
    <property type="entry name" value="CBS"/>
    <property type="match status" value="2"/>
</dbReference>
<dbReference type="RefSeq" id="WP_114442800.1">
    <property type="nucleotide sequence ID" value="NZ_QOZG01000024.1"/>
</dbReference>
<dbReference type="InterPro" id="IPR000644">
    <property type="entry name" value="CBS_dom"/>
</dbReference>
<dbReference type="PANTHER" id="PTHR43773">
    <property type="entry name" value="MAGNESIUM TRANSPORTER MGTE"/>
    <property type="match status" value="1"/>
</dbReference>
<keyword evidence="4 9" id="KW-0812">Transmembrane</keyword>
<accession>A0A368JX92</accession>
<feature type="transmembrane region" description="Helical" evidence="9">
    <location>
        <begin position="364"/>
        <end position="384"/>
    </location>
</feature>
<evidence type="ECO:0000256" key="2">
    <source>
        <dbReference type="ARBA" id="ARBA00009749"/>
    </source>
</evidence>
<keyword evidence="12" id="KW-1185">Reference proteome</keyword>
<dbReference type="GO" id="GO:0046872">
    <property type="term" value="F:metal ion binding"/>
    <property type="evidence" value="ECO:0007669"/>
    <property type="project" value="UniProtKB-KW"/>
</dbReference>
<comment type="similarity">
    <text evidence="2 9">Belongs to the SLC41A transporter family.</text>
</comment>
<feature type="transmembrane region" description="Helical" evidence="9">
    <location>
        <begin position="288"/>
        <end position="306"/>
    </location>
</feature>
<gene>
    <name evidence="11" type="primary">mgtE</name>
    <name evidence="11" type="ORF">DUT91_23165</name>
</gene>
<dbReference type="SUPFAM" id="SSF54631">
    <property type="entry name" value="CBS-domain pair"/>
    <property type="match status" value="1"/>
</dbReference>
<dbReference type="SMART" id="SM00924">
    <property type="entry name" value="MgtE_N"/>
    <property type="match status" value="1"/>
</dbReference>
<feature type="domain" description="CBS" evidence="10">
    <location>
        <begin position="200"/>
        <end position="258"/>
    </location>
</feature>
<dbReference type="NCBIfam" id="TIGR00400">
    <property type="entry name" value="mgtE"/>
    <property type="match status" value="1"/>
</dbReference>
<dbReference type="InterPro" id="IPR038076">
    <property type="entry name" value="MgtE_N_sf"/>
</dbReference>
<keyword evidence="7 9" id="KW-0472">Membrane</keyword>
<evidence type="ECO:0000256" key="1">
    <source>
        <dbReference type="ARBA" id="ARBA00004141"/>
    </source>
</evidence>
<comment type="subunit">
    <text evidence="9">Homodimer.</text>
</comment>
<evidence type="ECO:0000256" key="8">
    <source>
        <dbReference type="PROSITE-ProRule" id="PRU00703"/>
    </source>
</evidence>
<feature type="transmembrane region" description="Helical" evidence="9">
    <location>
        <begin position="312"/>
        <end position="330"/>
    </location>
</feature>
<feature type="transmembrane region" description="Helical" evidence="9">
    <location>
        <begin position="439"/>
        <end position="458"/>
    </location>
</feature>
<comment type="function">
    <text evidence="9">Acts as a magnesium transporter.</text>
</comment>
<dbReference type="InterPro" id="IPR006667">
    <property type="entry name" value="SLC41_membr_dom"/>
</dbReference>
<protein>
    <recommendedName>
        <fullName evidence="9">Magnesium transporter MgtE</fullName>
    </recommendedName>
</protein>
<dbReference type="GO" id="GO:0005886">
    <property type="term" value="C:plasma membrane"/>
    <property type="evidence" value="ECO:0007669"/>
    <property type="project" value="UniProtKB-SubCell"/>
</dbReference>
<dbReference type="GO" id="GO:0015095">
    <property type="term" value="F:magnesium ion transmembrane transporter activity"/>
    <property type="evidence" value="ECO:0007669"/>
    <property type="project" value="UniProtKB-UniRule"/>
</dbReference>
<dbReference type="Pfam" id="PF03448">
    <property type="entry name" value="MgtE_N"/>
    <property type="match status" value="1"/>
</dbReference>
<keyword evidence="8" id="KW-0129">CBS domain</keyword>
<dbReference type="OrthoDB" id="9790355at2"/>
<keyword evidence="9" id="KW-1003">Cell membrane</keyword>
<comment type="caution">
    <text evidence="11">The sequence shown here is derived from an EMBL/GenBank/DDBJ whole genome shotgun (WGS) entry which is preliminary data.</text>
</comment>
<dbReference type="CDD" id="cd04606">
    <property type="entry name" value="CBS_pair_Mg_transporter"/>
    <property type="match status" value="1"/>
</dbReference>
<evidence type="ECO:0000256" key="6">
    <source>
        <dbReference type="ARBA" id="ARBA00022989"/>
    </source>
</evidence>
<feature type="transmembrane region" description="Helical" evidence="9">
    <location>
        <begin position="396"/>
        <end position="418"/>
    </location>
</feature>
<evidence type="ECO:0000256" key="9">
    <source>
        <dbReference type="RuleBase" id="RU362011"/>
    </source>
</evidence>
<keyword evidence="9" id="KW-0479">Metal-binding</keyword>
<dbReference type="Gene3D" id="3.10.580.10">
    <property type="entry name" value="CBS-domain"/>
    <property type="match status" value="1"/>
</dbReference>
<reference evidence="11 12" key="1">
    <citation type="submission" date="2018-07" db="EMBL/GenBank/DDBJ databases">
        <title>The draft genome of Phyllobacterium salinisoli.</title>
        <authorList>
            <person name="Liu L."/>
            <person name="Li L."/>
            <person name="Zhang X."/>
            <person name="Liang L."/>
        </authorList>
    </citation>
    <scope>NUCLEOTIDE SEQUENCE [LARGE SCALE GENOMIC DNA]</scope>
    <source>
        <strain evidence="11 12">LLAN61</strain>
    </source>
</reference>
<evidence type="ECO:0000313" key="12">
    <source>
        <dbReference type="Proteomes" id="UP000253420"/>
    </source>
</evidence>
<evidence type="ECO:0000256" key="4">
    <source>
        <dbReference type="ARBA" id="ARBA00022692"/>
    </source>
</evidence>
<evidence type="ECO:0000256" key="3">
    <source>
        <dbReference type="ARBA" id="ARBA00022448"/>
    </source>
</evidence>
<organism evidence="11 12">
    <name type="scientific">Phyllobacterium salinisoli</name>
    <dbReference type="NCBI Taxonomy" id="1899321"/>
    <lineage>
        <taxon>Bacteria</taxon>
        <taxon>Pseudomonadati</taxon>
        <taxon>Pseudomonadota</taxon>
        <taxon>Alphaproteobacteria</taxon>
        <taxon>Hyphomicrobiales</taxon>
        <taxon>Phyllobacteriaceae</taxon>
        <taxon>Phyllobacterium</taxon>
    </lineage>
</organism>
<evidence type="ECO:0000256" key="7">
    <source>
        <dbReference type="ARBA" id="ARBA00023136"/>
    </source>
</evidence>